<dbReference type="OrthoDB" id="5418203at2759"/>
<feature type="compositionally biased region" description="Acidic residues" evidence="1">
    <location>
        <begin position="463"/>
        <end position="474"/>
    </location>
</feature>
<feature type="region of interest" description="Disordered" evidence="1">
    <location>
        <begin position="150"/>
        <end position="184"/>
    </location>
</feature>
<feature type="compositionally biased region" description="Basic and acidic residues" evidence="1">
    <location>
        <begin position="236"/>
        <end position="258"/>
    </location>
</feature>
<dbReference type="PANTHER" id="PTHR21678">
    <property type="entry name" value="GROWTH INHIBITION AND DIFFERENTIATION RELATED PROTEIN 88"/>
    <property type="match status" value="1"/>
</dbReference>
<comment type="caution">
    <text evidence="2">The sequence shown here is derived from an EMBL/GenBank/DDBJ whole genome shotgun (WGS) entry which is preliminary data.</text>
</comment>
<name>A0A2A2KZW3_9BILA</name>
<accession>A0A2A2KZW3</accession>
<dbReference type="EMBL" id="LIAE01007420">
    <property type="protein sequence ID" value="PAV79422.1"/>
    <property type="molecule type" value="Genomic_DNA"/>
</dbReference>
<evidence type="ECO:0000313" key="2">
    <source>
        <dbReference type="EMBL" id="PAV79422.1"/>
    </source>
</evidence>
<evidence type="ECO:0000313" key="3">
    <source>
        <dbReference type="Proteomes" id="UP000218231"/>
    </source>
</evidence>
<dbReference type="STRING" id="2018661.A0A2A2KZW3"/>
<protein>
    <submittedName>
        <fullName evidence="2">Uncharacterized protein</fullName>
    </submittedName>
</protein>
<dbReference type="Proteomes" id="UP000218231">
    <property type="component" value="Unassembled WGS sequence"/>
</dbReference>
<keyword evidence="3" id="KW-1185">Reference proteome</keyword>
<gene>
    <name evidence="2" type="ORF">WR25_20633</name>
</gene>
<reference evidence="2 3" key="1">
    <citation type="journal article" date="2017" name="Curr. Biol.">
        <title>Genome architecture and evolution of a unichromosomal asexual nematode.</title>
        <authorList>
            <person name="Fradin H."/>
            <person name="Zegar C."/>
            <person name="Gutwein M."/>
            <person name="Lucas J."/>
            <person name="Kovtun M."/>
            <person name="Corcoran D."/>
            <person name="Baugh L.R."/>
            <person name="Kiontke K."/>
            <person name="Gunsalus K."/>
            <person name="Fitch D.H."/>
            <person name="Piano F."/>
        </authorList>
    </citation>
    <scope>NUCLEOTIDE SEQUENCE [LARGE SCALE GENOMIC DNA]</scope>
    <source>
        <strain evidence="2">PF1309</strain>
    </source>
</reference>
<feature type="region of interest" description="Disordered" evidence="1">
    <location>
        <begin position="636"/>
        <end position="669"/>
    </location>
</feature>
<dbReference type="AlphaFoldDB" id="A0A2A2KZW3"/>
<sequence length="669" mass="74020">MFSLAQIEQLDALNNSKIMQSMSRGSFVSVTGASNLLASPTSPPPLGMTTTRGSNATSTTQGGGHTQGEILGLTTLEDDIWAAADRDSAVPPEEDEESLGYGFGPPSIVASLLDSPSTTAHNRLLCQEQHESGAQNSKWAEVYSAILAPPKHSYPTPSDSSEGFGRSLMDSRSDPLITRPSTSACYDEPDCDKIEAEDLEVQWINESFEEQEKHKHLYANDGLKTLFYTGANAEVKPSERRKSCESSSDCVERPDRLPYAKRLSNQESRGSRESKDTPIQVTPAKNIQTVPQHTDNFIPLLTPKSEALLHRKLTEPQLQQPVLPTLQETFSNIKLLQEESDTEDRTEALATDVAEKLLLSTGLTPGSSTTTANLARAYQQQPTFSFSEQLDNATESLAIELIETVLFGTNLTPTTVPQLPERIFEAESRKLEKGKACRRLDMDDLPSSSTSEPKESSRADSGAPEEDDAGGSWEDLDDEAIDKQFQELKILDSKDDPLRKTAKKPINYFDPPPAFPSEQIDFNPNDLMHVLEAYNVPEYKVADDVRKTVVEKMGYDKADVLWIDRKTVLVAFEDERQAKRVSSLTPSHWLKFRPLVQSPAHVKKAAMENRAKLRSKIPRPVTNAATARRLVEAALGKKSSVSKEKRQEEAKQLAEARAFKKNANSAWDD</sequence>
<dbReference type="InterPro" id="IPR039884">
    <property type="entry name" value="R3HC1/R3HCL"/>
</dbReference>
<organism evidence="2 3">
    <name type="scientific">Diploscapter pachys</name>
    <dbReference type="NCBI Taxonomy" id="2018661"/>
    <lineage>
        <taxon>Eukaryota</taxon>
        <taxon>Metazoa</taxon>
        <taxon>Ecdysozoa</taxon>
        <taxon>Nematoda</taxon>
        <taxon>Chromadorea</taxon>
        <taxon>Rhabditida</taxon>
        <taxon>Rhabditina</taxon>
        <taxon>Rhabditomorpha</taxon>
        <taxon>Rhabditoidea</taxon>
        <taxon>Rhabditidae</taxon>
        <taxon>Diploscapter</taxon>
    </lineage>
</organism>
<dbReference type="PANTHER" id="PTHR21678:SF0">
    <property type="entry name" value="C3H1-TYPE DOMAIN-CONTAINING PROTEIN"/>
    <property type="match status" value="1"/>
</dbReference>
<feature type="region of interest" description="Disordered" evidence="1">
    <location>
        <begin position="38"/>
        <end position="67"/>
    </location>
</feature>
<feature type="compositionally biased region" description="Low complexity" evidence="1">
    <location>
        <begin position="49"/>
        <end position="60"/>
    </location>
</feature>
<evidence type="ECO:0000256" key="1">
    <source>
        <dbReference type="SAM" id="MobiDB-lite"/>
    </source>
</evidence>
<feature type="region of interest" description="Disordered" evidence="1">
    <location>
        <begin position="435"/>
        <end position="474"/>
    </location>
</feature>
<feature type="region of interest" description="Disordered" evidence="1">
    <location>
        <begin position="234"/>
        <end position="279"/>
    </location>
</feature>
<proteinExistence type="predicted"/>
<feature type="compositionally biased region" description="Basic and acidic residues" evidence="1">
    <location>
        <begin position="641"/>
        <end position="658"/>
    </location>
</feature>